<dbReference type="Pfam" id="PF03184">
    <property type="entry name" value="DDE_1"/>
    <property type="match status" value="1"/>
</dbReference>
<feature type="region of interest" description="Disordered" evidence="1">
    <location>
        <begin position="317"/>
        <end position="352"/>
    </location>
</feature>
<feature type="non-terminal residue" evidence="3">
    <location>
        <position position="1"/>
    </location>
</feature>
<evidence type="ECO:0000313" key="3">
    <source>
        <dbReference type="EMBL" id="KYM95092.1"/>
    </source>
</evidence>
<dbReference type="PANTHER" id="PTHR19303:SF71">
    <property type="entry name" value="ZINC FINGER PHD-TYPE DOMAIN-CONTAINING PROTEIN"/>
    <property type="match status" value="1"/>
</dbReference>
<feature type="compositionally biased region" description="Polar residues" evidence="1">
    <location>
        <begin position="325"/>
        <end position="336"/>
    </location>
</feature>
<feature type="domain" description="DDE-1" evidence="2">
    <location>
        <begin position="173"/>
        <end position="237"/>
    </location>
</feature>
<dbReference type="Proteomes" id="UP000078542">
    <property type="component" value="Unassembled WGS sequence"/>
</dbReference>
<dbReference type="EMBL" id="KQ978327">
    <property type="protein sequence ID" value="KYM95092.1"/>
    <property type="molecule type" value="Genomic_DNA"/>
</dbReference>
<evidence type="ECO:0000313" key="4">
    <source>
        <dbReference type="Proteomes" id="UP000078542"/>
    </source>
</evidence>
<name>A0A151I8V9_9HYME</name>
<organism evidence="3 4">
    <name type="scientific">Cyphomyrmex costatus</name>
    <dbReference type="NCBI Taxonomy" id="456900"/>
    <lineage>
        <taxon>Eukaryota</taxon>
        <taxon>Metazoa</taxon>
        <taxon>Ecdysozoa</taxon>
        <taxon>Arthropoda</taxon>
        <taxon>Hexapoda</taxon>
        <taxon>Insecta</taxon>
        <taxon>Pterygota</taxon>
        <taxon>Neoptera</taxon>
        <taxon>Endopterygota</taxon>
        <taxon>Hymenoptera</taxon>
        <taxon>Apocrita</taxon>
        <taxon>Aculeata</taxon>
        <taxon>Formicoidea</taxon>
        <taxon>Formicidae</taxon>
        <taxon>Myrmicinae</taxon>
        <taxon>Cyphomyrmex</taxon>
    </lineage>
</organism>
<sequence length="352" mass="39988">SIRKAAKEYKLACFTLRRYIAKNINIKNEELQNISLIPNYDVNKICTTEQEKTLKEYVKECALTFYDLSTVDCRRIAYQMATINNIKVSDNWIREEMTGYEWLRSFRSRHPDLSLKPLPSFGNCCRIYNLDETATTTIQRPKKVLAPNGVRNIGKVTSGEKGILVTKALIIHAVLLIMDNHKSHLSIEALNLAKQFRITMLTLHPHMTAKLQPLDVGLLAPFKIFYNATVESWLLRNPGKTFTIYNIADCVGTVYMKSMTPVNVIQAFKKCGIFPFNPNVFTENNFLPSTVTDRSEPEVMDLTADININLKSESEISDDIDNSNRQSSGINRNFKSPKNFLPPLKAGLGDNK</sequence>
<dbReference type="AlphaFoldDB" id="A0A151I8V9"/>
<dbReference type="GO" id="GO:0005634">
    <property type="term" value="C:nucleus"/>
    <property type="evidence" value="ECO:0007669"/>
    <property type="project" value="TreeGrafter"/>
</dbReference>
<keyword evidence="4" id="KW-1185">Reference proteome</keyword>
<protein>
    <recommendedName>
        <fullName evidence="2">DDE-1 domain-containing protein</fullName>
    </recommendedName>
</protein>
<reference evidence="3 4" key="1">
    <citation type="submission" date="2016-03" db="EMBL/GenBank/DDBJ databases">
        <title>Cyphomyrmex costatus WGS genome.</title>
        <authorList>
            <person name="Nygaard S."/>
            <person name="Hu H."/>
            <person name="Boomsma J."/>
            <person name="Zhang G."/>
        </authorList>
    </citation>
    <scope>NUCLEOTIDE SEQUENCE [LARGE SCALE GENOMIC DNA]</scope>
    <source>
        <strain evidence="3">MS0001</strain>
        <tissue evidence="3">Whole body</tissue>
    </source>
</reference>
<dbReference type="InterPro" id="IPR050863">
    <property type="entry name" value="CenT-Element_Derived"/>
</dbReference>
<dbReference type="PANTHER" id="PTHR19303">
    <property type="entry name" value="TRANSPOSON"/>
    <property type="match status" value="1"/>
</dbReference>
<proteinExistence type="predicted"/>
<evidence type="ECO:0000259" key="2">
    <source>
        <dbReference type="Pfam" id="PF03184"/>
    </source>
</evidence>
<evidence type="ECO:0000256" key="1">
    <source>
        <dbReference type="SAM" id="MobiDB-lite"/>
    </source>
</evidence>
<gene>
    <name evidence="3" type="ORF">ALC62_14275</name>
</gene>
<dbReference type="GO" id="GO:0003677">
    <property type="term" value="F:DNA binding"/>
    <property type="evidence" value="ECO:0007669"/>
    <property type="project" value="TreeGrafter"/>
</dbReference>
<dbReference type="InterPro" id="IPR004875">
    <property type="entry name" value="DDE_SF_endonuclease_dom"/>
</dbReference>
<accession>A0A151I8V9</accession>